<keyword evidence="2" id="KW-1185">Reference proteome</keyword>
<proteinExistence type="predicted"/>
<organism evidence="1 2">
    <name type="scientific">Planococcus chinensis</name>
    <dbReference type="NCBI Taxonomy" id="272917"/>
    <lineage>
        <taxon>Bacteria</taxon>
        <taxon>Bacillati</taxon>
        <taxon>Bacillota</taxon>
        <taxon>Bacilli</taxon>
        <taxon>Bacillales</taxon>
        <taxon>Caryophanaceae</taxon>
        <taxon>Planococcus</taxon>
    </lineage>
</organism>
<dbReference type="Proteomes" id="UP001597273">
    <property type="component" value="Unassembled WGS sequence"/>
</dbReference>
<dbReference type="EMBL" id="JBHUFW010000014">
    <property type="protein sequence ID" value="MFD1864563.1"/>
    <property type="molecule type" value="Genomic_DNA"/>
</dbReference>
<gene>
    <name evidence="1" type="ORF">ACFSDB_16795</name>
</gene>
<sequence length="475" mass="54082">MTELQAPRDNSLIVRENIASYETSLKSFLEFNGLPTENVLTVVQQRIVVFSNVDNALMNLPPDLKSTSNYISKFIAASSAGLFDAALNYLWNETIQELRRRVAHYDLGYFYDTAVASPEKRKSLVDEEDLEKLSDAELIYGAKEIGLISDVGFQHLDYIKYMRNWASAAHPNQVEITGLQLISWLETCINEVISLPLSSVTLEIRKLLANVKTNTLTPEIAKVIGNFFDTLTNDQINNLLSGFFGIYTRKTTTEQVKDNIKLIIPYLWGFTNEEQRHNIGLKYGKYSVNNFVEEEKLAREFLEIVEGQSYIPEKIRATEIDTALDELLIAHRGTNNFYSEPAFAREVKRLIGEGEIPDTIKNKYIESIVEVFLSNGSGIAWNAEPVYQELFVKFNSDMALKAILTIFDKRIKGLLSNSKLRRDQYLKMVHLLKPKVTSRSAQELIDLILEFPGPIDKIEMDAKFTKLSEPLLKLL</sequence>
<comment type="caution">
    <text evidence="1">The sequence shown here is derived from an EMBL/GenBank/DDBJ whole genome shotgun (WGS) entry which is preliminary data.</text>
</comment>
<reference evidence="2" key="1">
    <citation type="journal article" date="2019" name="Int. J. Syst. Evol. Microbiol.">
        <title>The Global Catalogue of Microorganisms (GCM) 10K type strain sequencing project: providing services to taxonomists for standard genome sequencing and annotation.</title>
        <authorList>
            <consortium name="The Broad Institute Genomics Platform"/>
            <consortium name="The Broad Institute Genome Sequencing Center for Infectious Disease"/>
            <person name="Wu L."/>
            <person name="Ma J."/>
        </authorList>
    </citation>
    <scope>NUCLEOTIDE SEQUENCE [LARGE SCALE GENOMIC DNA]</scope>
    <source>
        <strain evidence="2">CGMCC 1.15475</strain>
    </source>
</reference>
<name>A0ABW4QLQ9_9BACL</name>
<dbReference type="RefSeq" id="WP_204893649.1">
    <property type="nucleotide sequence ID" value="NZ_JBHUFW010000014.1"/>
</dbReference>
<accession>A0ABW4QLQ9</accession>
<evidence type="ECO:0000313" key="1">
    <source>
        <dbReference type="EMBL" id="MFD1864563.1"/>
    </source>
</evidence>
<protein>
    <submittedName>
        <fullName evidence="1">Uncharacterized protein</fullName>
    </submittedName>
</protein>
<evidence type="ECO:0000313" key="2">
    <source>
        <dbReference type="Proteomes" id="UP001597273"/>
    </source>
</evidence>